<dbReference type="EMBL" id="JABAIK010000004">
    <property type="protein sequence ID" value="NLS12419.1"/>
    <property type="molecule type" value="Genomic_DNA"/>
</dbReference>
<dbReference type="GO" id="GO:0016740">
    <property type="term" value="F:transferase activity"/>
    <property type="evidence" value="ECO:0007669"/>
    <property type="project" value="UniProtKB-KW"/>
</dbReference>
<keyword evidence="6" id="KW-1185">Reference proteome</keyword>
<evidence type="ECO:0000256" key="2">
    <source>
        <dbReference type="PIRSR" id="PIRSR639126-1"/>
    </source>
</evidence>
<dbReference type="InterPro" id="IPR036568">
    <property type="entry name" value="GGCT-like_sf"/>
</dbReference>
<dbReference type="SUPFAM" id="SSF110857">
    <property type="entry name" value="Gamma-glutamyl cyclotransferase-like"/>
    <property type="match status" value="1"/>
</dbReference>
<sequence>MITKGHRVFVYGTLRRGESNHHYLQHCQKLGEWRTPPCYTLFDLGPYPALVLGTHSIFGEVYQVDEQTLVALDELEDVPLEYRRAEVITPFGAAWIYLYQNEQALSKVIPSGDWCQRREML</sequence>
<dbReference type="FunFam" id="3.10.490.10:FF:000001">
    <property type="entry name" value="Gamma-glutamylcyclotransferase ytfP"/>
    <property type="match status" value="1"/>
</dbReference>
<dbReference type="Gene3D" id="3.10.490.10">
    <property type="entry name" value="Gamma-glutamyl cyclotransferase-like"/>
    <property type="match status" value="1"/>
</dbReference>
<dbReference type="InterPro" id="IPR039126">
    <property type="entry name" value="GGACT"/>
</dbReference>
<dbReference type="GO" id="GO:0061929">
    <property type="term" value="F:gamma-glutamylaminecyclotransferase activity"/>
    <property type="evidence" value="ECO:0007669"/>
    <property type="project" value="InterPro"/>
</dbReference>
<comment type="caution">
    <text evidence="5">The sequence shown here is derived from an EMBL/GenBank/DDBJ whole genome shotgun (WGS) entry which is preliminary data.</text>
</comment>
<evidence type="ECO:0000259" key="4">
    <source>
        <dbReference type="Pfam" id="PF06094"/>
    </source>
</evidence>
<gene>
    <name evidence="5" type="ORF">HGP28_05840</name>
</gene>
<evidence type="ECO:0000256" key="1">
    <source>
        <dbReference type="ARBA" id="ARBA00008861"/>
    </source>
</evidence>
<proteinExistence type="inferred from homology"/>
<dbReference type="InterPro" id="IPR009288">
    <property type="entry name" value="AIG2-like_dom"/>
</dbReference>
<feature type="domain" description="Gamma-glutamylcyclotransferase AIG2-like" evidence="4">
    <location>
        <begin position="8"/>
        <end position="115"/>
    </location>
</feature>
<dbReference type="RefSeq" id="WP_168835522.1">
    <property type="nucleotide sequence ID" value="NZ_JABAIK010000004.1"/>
</dbReference>
<evidence type="ECO:0000313" key="5">
    <source>
        <dbReference type="EMBL" id="NLS12419.1"/>
    </source>
</evidence>
<dbReference type="Pfam" id="PF06094">
    <property type="entry name" value="GGACT"/>
    <property type="match status" value="1"/>
</dbReference>
<reference evidence="5 6" key="1">
    <citation type="submission" date="2020-04" db="EMBL/GenBank/DDBJ databases">
        <title>Vibrio sp. SM6, a novel species isolated from seawater.</title>
        <authorList>
            <person name="Wang X."/>
        </authorList>
    </citation>
    <scope>NUCLEOTIDE SEQUENCE [LARGE SCALE GENOMIC DNA]</scope>
    <source>
        <strain evidence="5 6">SM6</strain>
    </source>
</reference>
<dbReference type="PANTHER" id="PTHR12510">
    <property type="entry name" value="TROPONIN C-AKIN-1 PROTEIN"/>
    <property type="match status" value="1"/>
</dbReference>
<dbReference type="Proteomes" id="UP000535589">
    <property type="component" value="Unassembled WGS sequence"/>
</dbReference>
<dbReference type="GO" id="GO:0005829">
    <property type="term" value="C:cytosol"/>
    <property type="evidence" value="ECO:0007669"/>
    <property type="project" value="TreeGrafter"/>
</dbReference>
<evidence type="ECO:0000256" key="3">
    <source>
        <dbReference type="RuleBase" id="RU367036"/>
    </source>
</evidence>
<protein>
    <recommendedName>
        <fullName evidence="3">Gamma-glutamylcyclotransferase family protein</fullName>
    </recommendedName>
</protein>
<dbReference type="CDD" id="cd06661">
    <property type="entry name" value="GGCT_like"/>
    <property type="match status" value="1"/>
</dbReference>
<keyword evidence="5" id="KW-0808">Transferase</keyword>
<evidence type="ECO:0000313" key="6">
    <source>
        <dbReference type="Proteomes" id="UP000535589"/>
    </source>
</evidence>
<name>A0A7X8TPN7_9VIBR</name>
<feature type="active site" description="Proton acceptor" evidence="2">
    <location>
        <position position="76"/>
    </location>
</feature>
<dbReference type="PANTHER" id="PTHR12510:SF4">
    <property type="entry name" value="GAMMA-GLUTAMYLAMINECYCLOTRANSFERASE"/>
    <property type="match status" value="1"/>
</dbReference>
<dbReference type="AlphaFoldDB" id="A0A7X8TPN7"/>
<dbReference type="InterPro" id="IPR013024">
    <property type="entry name" value="GGCT-like"/>
</dbReference>
<organism evidence="5 6">
    <name type="scientific">Vibrio agarilyticus</name>
    <dbReference type="NCBI Taxonomy" id="2726741"/>
    <lineage>
        <taxon>Bacteria</taxon>
        <taxon>Pseudomonadati</taxon>
        <taxon>Pseudomonadota</taxon>
        <taxon>Gammaproteobacteria</taxon>
        <taxon>Vibrionales</taxon>
        <taxon>Vibrionaceae</taxon>
        <taxon>Vibrio</taxon>
    </lineage>
</organism>
<accession>A0A7X8TPN7</accession>
<comment type="similarity">
    <text evidence="1 3">Belongs to the gamma-glutamylcyclotransferase family.</text>
</comment>